<accession>A0A5R8KAV9</accession>
<gene>
    <name evidence="3" type="ORF">FEM03_19495</name>
</gene>
<protein>
    <submittedName>
        <fullName evidence="3">PEP-CTERM sorting domain-containing protein</fullName>
    </submittedName>
</protein>
<feature type="chain" id="PRO_5024326869" evidence="2">
    <location>
        <begin position="40"/>
        <end position="762"/>
    </location>
</feature>
<dbReference type="Proteomes" id="UP000306196">
    <property type="component" value="Unassembled WGS sequence"/>
</dbReference>
<proteinExistence type="predicted"/>
<evidence type="ECO:0000313" key="3">
    <source>
        <dbReference type="EMBL" id="TLD69055.1"/>
    </source>
</evidence>
<feature type="signal peptide" evidence="2">
    <location>
        <begin position="1"/>
        <end position="39"/>
    </location>
</feature>
<dbReference type="NCBIfam" id="TIGR02595">
    <property type="entry name" value="PEP_CTERM"/>
    <property type="match status" value="1"/>
</dbReference>
<keyword evidence="4" id="KW-1185">Reference proteome</keyword>
<evidence type="ECO:0000256" key="1">
    <source>
        <dbReference type="ARBA" id="ARBA00022729"/>
    </source>
</evidence>
<dbReference type="InterPro" id="IPR013425">
    <property type="entry name" value="Autotrns_rpt"/>
</dbReference>
<sequence length="762" mass="75372">MMKSAQITENSLRRLPLFQRAATLLAILTAFQASTSLQAIDYNWTGPSGIQDWSVGTNWSPLGPAGANPGTTNADKAIFNTSTAGTLVTIDSGRNIRNIEFGLSAAAFTIGSAGANLGAPLSLSSGGSITMLGPATVPVSGGTLQSQTIHAPLILEAATTTTAGSYSFTNNANNQNSASSATGDAAAAAKMIISGNISGGTTSSTITLTLAGNVGTRSAGANPIGFTNVVSGEISNGSAAGGLAVTINGATPATNNFNAWTLNNANSSYTGATTITNGALYFNSIANTGFNSSVGAGSSFATGGGAHVIYYGGATSTNRNFTFNGGSFYNSGSGNFTMNGTITNTGGVTFRGGSNFIINTIITGLGGVSRTDNGTVFLNELNTFSGNVSISDGTFVTSTINNGGVGAAGTGIGTGTQISLGQDSGTVGRLQFTGTSGGSSSRLIRLTNGSQASSGNGRIENTVAGQTLTLSGTVKTTSNTVTHVSSLELLGAGNGVMSGVIGGTTGSNANVATNTRITKTGTGTWALTANNIYYGVTTVSGGTLLANNDPATGSATGSGNVVLNGAAGANATLGGTGSITGGPSSSITIGSNSFLMVGNTHGVASGVIGSNGYTGAVADLNLGSANVIAMTLAGTLQFDLFGNDVAAITTSEADLLKIASTAATMTLGGTIAVADVSGAAAGSWTAGTWQLIDWSGYSGSKNGFFTFALPTASLAAGYVWDTSAFLTNGTISIAAVPEPGRVLLIGLGTATLLFRRRRPLIK</sequence>
<comment type="caution">
    <text evidence="3">The sequence shown here is derived from an EMBL/GenBank/DDBJ whole genome shotgun (WGS) entry which is preliminary data.</text>
</comment>
<dbReference type="NCBIfam" id="TIGR02601">
    <property type="entry name" value="autotrns_rpt"/>
    <property type="match status" value="3"/>
</dbReference>
<organism evidence="3 4">
    <name type="scientific">Phragmitibacter flavus</name>
    <dbReference type="NCBI Taxonomy" id="2576071"/>
    <lineage>
        <taxon>Bacteria</taxon>
        <taxon>Pseudomonadati</taxon>
        <taxon>Verrucomicrobiota</taxon>
        <taxon>Verrucomicrobiia</taxon>
        <taxon>Verrucomicrobiales</taxon>
        <taxon>Verrucomicrobiaceae</taxon>
        <taxon>Phragmitibacter</taxon>
    </lineage>
</organism>
<reference evidence="3 4" key="1">
    <citation type="submission" date="2019-05" db="EMBL/GenBank/DDBJ databases">
        <title>Verrucobacter flavum gen. nov., sp. nov. a new member of the family Verrucomicrobiaceae.</title>
        <authorList>
            <person name="Szuroczki S."/>
            <person name="Abbaszade G."/>
            <person name="Szabo A."/>
            <person name="Felfoldi T."/>
            <person name="Schumann P."/>
            <person name="Boka K."/>
            <person name="Keki Z."/>
            <person name="Toumi M."/>
            <person name="Toth E."/>
        </authorList>
    </citation>
    <scope>NUCLEOTIDE SEQUENCE [LARGE SCALE GENOMIC DNA]</scope>
    <source>
        <strain evidence="3 4">MG-N-17</strain>
    </source>
</reference>
<keyword evidence="1 2" id="KW-0732">Signal</keyword>
<dbReference type="EMBL" id="VAUV01000016">
    <property type="protein sequence ID" value="TLD69055.1"/>
    <property type="molecule type" value="Genomic_DNA"/>
</dbReference>
<name>A0A5R8KAV9_9BACT</name>
<dbReference type="OrthoDB" id="185422at2"/>
<evidence type="ECO:0000256" key="2">
    <source>
        <dbReference type="SAM" id="SignalP"/>
    </source>
</evidence>
<dbReference type="InterPro" id="IPR013424">
    <property type="entry name" value="Ice-binding_C"/>
</dbReference>
<dbReference type="AlphaFoldDB" id="A0A5R8KAV9"/>
<dbReference type="Pfam" id="PF12951">
    <property type="entry name" value="PATR"/>
    <property type="match status" value="3"/>
</dbReference>
<evidence type="ECO:0000313" key="4">
    <source>
        <dbReference type="Proteomes" id="UP000306196"/>
    </source>
</evidence>